<name>W4SCD2_9XANT</name>
<proteinExistence type="predicted"/>
<protein>
    <submittedName>
        <fullName evidence="1">Uncharacterized protein</fullName>
    </submittedName>
</protein>
<gene>
    <name evidence="1" type="ORF">XPR_0672</name>
</gene>
<sequence length="24" mass="2627">RPEDLRVFDPVAFVDALLPEALGS</sequence>
<dbReference type="EMBL" id="BAVC01000037">
    <property type="protein sequence ID" value="GAE54037.1"/>
    <property type="molecule type" value="Genomic_DNA"/>
</dbReference>
<evidence type="ECO:0000313" key="2">
    <source>
        <dbReference type="Proteomes" id="UP000019084"/>
    </source>
</evidence>
<evidence type="ECO:0000313" key="1">
    <source>
        <dbReference type="EMBL" id="GAE54037.1"/>
    </source>
</evidence>
<feature type="non-terminal residue" evidence="1">
    <location>
        <position position="1"/>
    </location>
</feature>
<accession>W4SCD2</accession>
<reference evidence="1 2" key="1">
    <citation type="submission" date="2014-01" db="EMBL/GenBank/DDBJ databases">
        <title>Genome sequence and analysis of Xanthomonas arboricola pv. pruni.</title>
        <authorList>
            <person name="Fujikawa T."/>
            <person name="Nakazono-Nagaoka E."/>
        </authorList>
    </citation>
    <scope>NUCLEOTIDE SEQUENCE [LARGE SCALE GENOMIC DNA]</scope>
    <source>
        <strain evidence="2">MAFF 301420</strain>
    </source>
</reference>
<dbReference type="AlphaFoldDB" id="W4SCD2"/>
<organism evidence="1 2">
    <name type="scientific">Xanthomonas arboricola pv. pruni MAFF 301420</name>
    <dbReference type="NCBI Taxonomy" id="1418095"/>
    <lineage>
        <taxon>Bacteria</taxon>
        <taxon>Pseudomonadati</taxon>
        <taxon>Pseudomonadota</taxon>
        <taxon>Gammaproteobacteria</taxon>
        <taxon>Lysobacterales</taxon>
        <taxon>Lysobacteraceae</taxon>
        <taxon>Xanthomonas</taxon>
    </lineage>
</organism>
<comment type="caution">
    <text evidence="1">The sequence shown here is derived from an EMBL/GenBank/DDBJ whole genome shotgun (WGS) entry which is preliminary data.</text>
</comment>
<dbReference type="Proteomes" id="UP000019084">
    <property type="component" value="Unassembled WGS sequence"/>
</dbReference>